<dbReference type="RefSeq" id="WP_255837561.1">
    <property type="nucleotide sequence ID" value="NZ_CP073346.1"/>
</dbReference>
<evidence type="ECO:0000313" key="4">
    <source>
        <dbReference type="Proteomes" id="UP001059672"/>
    </source>
</evidence>
<accession>A0ABY5H6B8</accession>
<gene>
    <name evidence="3" type="ORF">KDW96_17785</name>
</gene>
<proteinExistence type="predicted"/>
<dbReference type="PANTHER" id="PTHR31332:SF0">
    <property type="entry name" value="7-HYDROXYMETHYL CHLOROPHYLL A REDUCTASE, CHLOROPLASTIC"/>
    <property type="match status" value="1"/>
</dbReference>
<organism evidence="3 4">
    <name type="scientific">Pseudomonas benzenivorans</name>
    <dbReference type="NCBI Taxonomy" id="556533"/>
    <lineage>
        <taxon>Bacteria</taxon>
        <taxon>Pseudomonadati</taxon>
        <taxon>Pseudomonadota</taxon>
        <taxon>Gammaproteobacteria</taxon>
        <taxon>Pseudomonadales</taxon>
        <taxon>Pseudomonadaceae</taxon>
        <taxon>Pseudomonas</taxon>
    </lineage>
</organism>
<dbReference type="EMBL" id="CP073346">
    <property type="protein sequence ID" value="UTW06994.1"/>
    <property type="molecule type" value="Genomic_DNA"/>
</dbReference>
<dbReference type="Proteomes" id="UP001059672">
    <property type="component" value="Chromosome"/>
</dbReference>
<evidence type="ECO:0000259" key="2">
    <source>
        <dbReference type="Pfam" id="PF04432"/>
    </source>
</evidence>
<dbReference type="Pfam" id="PF04432">
    <property type="entry name" value="FrhB_FdhB_C"/>
    <property type="match status" value="1"/>
</dbReference>
<sequence length="410" mass="45041">MAQDVNDIVRNGLCIGCGLCQSIAGENKLKMTMTAAGRLRPSLIQPLPAEITTRIYSVCPGVRVEGLESRDNDPDFATDPIWGQSARLSIGYAADPHVRFKASTGGALSALCIYLLESGRVDFILHVAASKAQPMRSERHLSFDRSQVLEGAGSRYGPAAPLVDFCQLLDLERPFAFVGKPCDVAAVRNLAKIDPRVDKYVRYLLSPVCGGASELTLSHNIIARFGLEEAEVGLLRYRGNGNPGPTRIETKDGRTFEASYNEVWGDEAGWQLQARCKICPDAIGEQADIAVSDVWPGGSPQGEDAGFNGFIARTHKGLELLKQAERANAVCLERPMSFRDLDLFQPHQVRKKQAVAARVLGMLLAGQMLPRFRRLRLLRSAWDAGLRHNLRNCLGMFRRSRQGKTREPAA</sequence>
<dbReference type="Pfam" id="PF04422">
    <property type="entry name" value="FrhB_FdhB_N"/>
    <property type="match status" value="1"/>
</dbReference>
<protein>
    <submittedName>
        <fullName evidence="3">Coenzyme F420 hydrogenase/dehydrogenase, beta subunit C-terminal domain</fullName>
    </submittedName>
</protein>
<dbReference type="InterPro" id="IPR007525">
    <property type="entry name" value="FrhB_FdhB_C"/>
</dbReference>
<feature type="domain" description="Coenzyme F420 hydrogenase/dehydrogenase beta subunit C-terminal" evidence="2">
    <location>
        <begin position="175"/>
        <end position="334"/>
    </location>
</feature>
<evidence type="ECO:0000313" key="3">
    <source>
        <dbReference type="EMBL" id="UTW06994.1"/>
    </source>
</evidence>
<dbReference type="InterPro" id="IPR007516">
    <property type="entry name" value="Co_F420_Hydgase/DH_bsu_N"/>
</dbReference>
<feature type="domain" description="Coenzyme F420 hydrogenase/dehydrogenase beta subunit N-terminal" evidence="1">
    <location>
        <begin position="91"/>
        <end position="163"/>
    </location>
</feature>
<name>A0ABY5H6B8_9PSED</name>
<dbReference type="InterPro" id="IPR045220">
    <property type="entry name" value="FRHB/FDHB/HCAR-like"/>
</dbReference>
<reference evidence="3" key="1">
    <citation type="submission" date="2021-04" db="EMBL/GenBank/DDBJ databases">
        <title>Oceanospirillales bacteria with DddD are important DMSP degraders in coastal seawater.</title>
        <authorList>
            <person name="Liu J."/>
        </authorList>
    </citation>
    <scope>NUCLEOTIDE SEQUENCE</scope>
    <source>
        <strain evidence="3">D13-4</strain>
    </source>
</reference>
<evidence type="ECO:0000259" key="1">
    <source>
        <dbReference type="Pfam" id="PF04422"/>
    </source>
</evidence>
<keyword evidence="4" id="KW-1185">Reference proteome</keyword>
<dbReference type="PANTHER" id="PTHR31332">
    <property type="entry name" value="7-HYDROXYMETHYL CHLOROPHYLL A REDUCTASE, CHLOROPLASTIC"/>
    <property type="match status" value="1"/>
</dbReference>